<dbReference type="EMBL" id="JASJQH010013162">
    <property type="protein sequence ID" value="KAK9659792.1"/>
    <property type="molecule type" value="Genomic_DNA"/>
</dbReference>
<dbReference type="InterPro" id="IPR039786">
    <property type="entry name" value="EFR3"/>
</dbReference>
<dbReference type="Pfam" id="PF21072">
    <property type="entry name" value="EFR3"/>
    <property type="match status" value="1"/>
</dbReference>
<name>A0ABR2VIZ9_9FUNG</name>
<comment type="similarity">
    <text evidence="1">Belongs to the EFR3 family.</text>
</comment>
<proteinExistence type="inferred from homology"/>
<sequence>MVRSVTHLVFTKHAKLIENCYPRQTTQRSPKSSETSYLIYYASSRPAKLLKVARYLERRVAQDLSRKKFTDVEVSLAIWDELLKGCTRDVNLFAKGVLTSVNLVFKAGSFDSMLAAVQTFSLFCASFDGS</sequence>
<evidence type="ECO:0000313" key="2">
    <source>
        <dbReference type="EMBL" id="KAK9659792.1"/>
    </source>
</evidence>
<protein>
    <submittedName>
        <fullName evidence="2">Plasma membrane localization protein</fullName>
    </submittedName>
</protein>
<evidence type="ECO:0000313" key="3">
    <source>
        <dbReference type="Proteomes" id="UP001479436"/>
    </source>
</evidence>
<dbReference type="PANTHER" id="PTHR47766">
    <property type="entry name" value="PROTEIN EFR3"/>
    <property type="match status" value="1"/>
</dbReference>
<dbReference type="Proteomes" id="UP001479436">
    <property type="component" value="Unassembled WGS sequence"/>
</dbReference>
<dbReference type="PANTHER" id="PTHR47766:SF1">
    <property type="entry name" value="PROTEIN EFR3"/>
    <property type="match status" value="1"/>
</dbReference>
<dbReference type="InterPro" id="IPR049150">
    <property type="entry name" value="EFR3_HEAT-like_rpt"/>
</dbReference>
<feature type="non-terminal residue" evidence="2">
    <location>
        <position position="130"/>
    </location>
</feature>
<evidence type="ECO:0000256" key="1">
    <source>
        <dbReference type="ARBA" id="ARBA00010216"/>
    </source>
</evidence>
<accession>A0ABR2VIZ9</accession>
<comment type="caution">
    <text evidence="2">The sequence shown here is derived from an EMBL/GenBank/DDBJ whole genome shotgun (WGS) entry which is preliminary data.</text>
</comment>
<organism evidence="2 3">
    <name type="scientific">Basidiobolus ranarum</name>
    <dbReference type="NCBI Taxonomy" id="34480"/>
    <lineage>
        <taxon>Eukaryota</taxon>
        <taxon>Fungi</taxon>
        <taxon>Fungi incertae sedis</taxon>
        <taxon>Zoopagomycota</taxon>
        <taxon>Entomophthoromycotina</taxon>
        <taxon>Basidiobolomycetes</taxon>
        <taxon>Basidiobolales</taxon>
        <taxon>Basidiobolaceae</taxon>
        <taxon>Basidiobolus</taxon>
    </lineage>
</organism>
<keyword evidence="3" id="KW-1185">Reference proteome</keyword>
<gene>
    <name evidence="2" type="primary">EFR3_8</name>
    <name evidence="2" type="ORF">K7432_018501</name>
</gene>
<reference evidence="2 3" key="1">
    <citation type="submission" date="2023-04" db="EMBL/GenBank/DDBJ databases">
        <title>Genome of Basidiobolus ranarum AG-B5.</title>
        <authorList>
            <person name="Stajich J.E."/>
            <person name="Carter-House D."/>
            <person name="Gryganskyi A."/>
        </authorList>
    </citation>
    <scope>NUCLEOTIDE SEQUENCE [LARGE SCALE GENOMIC DNA]</scope>
    <source>
        <strain evidence="2 3">AG-B5</strain>
    </source>
</reference>